<protein>
    <submittedName>
        <fullName evidence="6">5885_t:CDS:1</fullName>
    </submittedName>
</protein>
<dbReference type="GO" id="GO:0007031">
    <property type="term" value="P:peroxisome organization"/>
    <property type="evidence" value="ECO:0007669"/>
    <property type="project" value="TreeGrafter"/>
</dbReference>
<name>A0A9N9HCH4_9GLOM</name>
<keyword evidence="2" id="KW-0812">Transmembrane</keyword>
<dbReference type="GO" id="GO:0015910">
    <property type="term" value="P:long-chain fatty acid import into peroxisome"/>
    <property type="evidence" value="ECO:0007669"/>
    <property type="project" value="TreeGrafter"/>
</dbReference>
<proteinExistence type="predicted"/>
<dbReference type="GO" id="GO:0006635">
    <property type="term" value="P:fatty acid beta-oxidation"/>
    <property type="evidence" value="ECO:0007669"/>
    <property type="project" value="TreeGrafter"/>
</dbReference>
<evidence type="ECO:0000256" key="2">
    <source>
        <dbReference type="ARBA" id="ARBA00022692"/>
    </source>
</evidence>
<dbReference type="EMBL" id="CAJVPJ010005699">
    <property type="protein sequence ID" value="CAG8663459.1"/>
    <property type="molecule type" value="Genomic_DNA"/>
</dbReference>
<keyword evidence="3" id="KW-1133">Transmembrane helix</keyword>
<dbReference type="OrthoDB" id="422637at2759"/>
<gene>
    <name evidence="6" type="ORF">POCULU_LOCUS10577</name>
</gene>
<evidence type="ECO:0000256" key="4">
    <source>
        <dbReference type="ARBA" id="ARBA00023136"/>
    </source>
</evidence>
<comment type="caution">
    <text evidence="6">The sequence shown here is derived from an EMBL/GenBank/DDBJ whole genome shotgun (WGS) entry which is preliminary data.</text>
</comment>
<keyword evidence="7" id="KW-1185">Reference proteome</keyword>
<evidence type="ECO:0000259" key="5">
    <source>
        <dbReference type="Pfam" id="PF06472"/>
    </source>
</evidence>
<evidence type="ECO:0000256" key="1">
    <source>
        <dbReference type="ARBA" id="ARBA00022448"/>
    </source>
</evidence>
<dbReference type="Pfam" id="PF06472">
    <property type="entry name" value="ABC_membrane_2"/>
    <property type="match status" value="1"/>
</dbReference>
<dbReference type="GO" id="GO:0005778">
    <property type="term" value="C:peroxisomal membrane"/>
    <property type="evidence" value="ECO:0007669"/>
    <property type="project" value="TreeGrafter"/>
</dbReference>
<feature type="non-terminal residue" evidence="6">
    <location>
        <position position="1"/>
    </location>
</feature>
<feature type="non-terminal residue" evidence="6">
    <location>
        <position position="210"/>
    </location>
</feature>
<evidence type="ECO:0000256" key="3">
    <source>
        <dbReference type="ARBA" id="ARBA00022989"/>
    </source>
</evidence>
<sequence>TAVEQKLEGDFRFTHASVNISRIIAHSEEIAFYGGGEREKVVVNGSFDKIVRHVKKTYRLRFANGIIDSVLVKYCATMTAYYLLARPVFNPKYATDFMGKLDADPTKIMEDYSRNSGYLVNLSQAVGRLILAGRDLTRFAGYTSRVAELFDVLEDVNNGRYERAMVSKDVNEANTVKAVTPSDLKGRVTTQDGVIVFEKVPIITPNGDVL</sequence>
<reference evidence="6" key="1">
    <citation type="submission" date="2021-06" db="EMBL/GenBank/DDBJ databases">
        <authorList>
            <person name="Kallberg Y."/>
            <person name="Tangrot J."/>
            <person name="Rosling A."/>
        </authorList>
    </citation>
    <scope>NUCLEOTIDE SEQUENCE</scope>
    <source>
        <strain evidence="6">IA702</strain>
    </source>
</reference>
<dbReference type="GO" id="GO:0042760">
    <property type="term" value="P:very long-chain fatty acid catabolic process"/>
    <property type="evidence" value="ECO:0007669"/>
    <property type="project" value="TreeGrafter"/>
</dbReference>
<dbReference type="GO" id="GO:0005324">
    <property type="term" value="F:long-chain fatty acid transmembrane transporter activity"/>
    <property type="evidence" value="ECO:0007669"/>
    <property type="project" value="TreeGrafter"/>
</dbReference>
<keyword evidence="1" id="KW-0813">Transport</keyword>
<accession>A0A9N9HCH4</accession>
<dbReference type="PANTHER" id="PTHR11384:SF62">
    <property type="entry name" value="ATP-BINDING CASSETTE SUB-FAMILY D MEMBER 3"/>
    <property type="match status" value="1"/>
</dbReference>
<dbReference type="AlphaFoldDB" id="A0A9N9HCH4"/>
<evidence type="ECO:0000313" key="7">
    <source>
        <dbReference type="Proteomes" id="UP000789572"/>
    </source>
</evidence>
<organism evidence="6 7">
    <name type="scientific">Paraglomus occultum</name>
    <dbReference type="NCBI Taxonomy" id="144539"/>
    <lineage>
        <taxon>Eukaryota</taxon>
        <taxon>Fungi</taxon>
        <taxon>Fungi incertae sedis</taxon>
        <taxon>Mucoromycota</taxon>
        <taxon>Glomeromycotina</taxon>
        <taxon>Glomeromycetes</taxon>
        <taxon>Paraglomerales</taxon>
        <taxon>Paraglomeraceae</taxon>
        <taxon>Paraglomus</taxon>
    </lineage>
</organism>
<keyword evidence="4" id="KW-0472">Membrane</keyword>
<dbReference type="InterPro" id="IPR011527">
    <property type="entry name" value="ABC1_TM_dom"/>
</dbReference>
<dbReference type="Proteomes" id="UP000789572">
    <property type="component" value="Unassembled WGS sequence"/>
</dbReference>
<feature type="domain" description="ABC transmembrane type-1" evidence="5">
    <location>
        <begin position="2"/>
        <end position="89"/>
    </location>
</feature>
<dbReference type="GO" id="GO:0005524">
    <property type="term" value="F:ATP binding"/>
    <property type="evidence" value="ECO:0007669"/>
    <property type="project" value="InterPro"/>
</dbReference>
<dbReference type="InterPro" id="IPR050835">
    <property type="entry name" value="ABC_transporter_sub-D"/>
</dbReference>
<dbReference type="PANTHER" id="PTHR11384">
    <property type="entry name" value="ATP-BINDING CASSETTE, SUB-FAMILY D MEMBER"/>
    <property type="match status" value="1"/>
</dbReference>
<evidence type="ECO:0000313" key="6">
    <source>
        <dbReference type="EMBL" id="CAG8663459.1"/>
    </source>
</evidence>
<dbReference type="GO" id="GO:0140359">
    <property type="term" value="F:ABC-type transporter activity"/>
    <property type="evidence" value="ECO:0007669"/>
    <property type="project" value="InterPro"/>
</dbReference>